<dbReference type="RefSeq" id="WP_209558993.1">
    <property type="nucleotide sequence ID" value="NZ_JAEDXU010000013.1"/>
</dbReference>
<dbReference type="Gene3D" id="3.40.50.720">
    <property type="entry name" value="NAD(P)-binding Rossmann-like Domain"/>
    <property type="match status" value="1"/>
</dbReference>
<evidence type="ECO:0000256" key="2">
    <source>
        <dbReference type="ARBA" id="ARBA00023002"/>
    </source>
</evidence>
<comment type="caution">
    <text evidence="4">The sequence shown here is derived from an EMBL/GenBank/DDBJ whole genome shotgun (WGS) entry which is preliminary data.</text>
</comment>
<gene>
    <name evidence="4" type="ORF">I6N96_18200</name>
</gene>
<proteinExistence type="inferred from homology"/>
<keyword evidence="5" id="KW-1185">Reference proteome</keyword>
<accession>A0ABS4CP60</accession>
<dbReference type="PANTHER" id="PTHR43976">
    <property type="entry name" value="SHORT CHAIN DEHYDROGENASE"/>
    <property type="match status" value="1"/>
</dbReference>
<protein>
    <submittedName>
        <fullName evidence="4">SDR family oxidoreductase</fullName>
    </submittedName>
</protein>
<dbReference type="PRINTS" id="PR00081">
    <property type="entry name" value="GDHRDH"/>
</dbReference>
<evidence type="ECO:0000313" key="5">
    <source>
        <dbReference type="Proteomes" id="UP000673375"/>
    </source>
</evidence>
<dbReference type="PANTHER" id="PTHR43976:SF16">
    <property type="entry name" value="SHORT-CHAIN DEHYDROGENASE_REDUCTASE FAMILY PROTEIN"/>
    <property type="match status" value="1"/>
</dbReference>
<dbReference type="Pfam" id="PF00106">
    <property type="entry name" value="adh_short"/>
    <property type="match status" value="1"/>
</dbReference>
<evidence type="ECO:0000256" key="3">
    <source>
        <dbReference type="RuleBase" id="RU000363"/>
    </source>
</evidence>
<dbReference type="EMBL" id="JAEDXU010000013">
    <property type="protein sequence ID" value="MBP1048230.1"/>
    <property type="molecule type" value="Genomic_DNA"/>
</dbReference>
<dbReference type="InterPro" id="IPR036291">
    <property type="entry name" value="NAD(P)-bd_dom_sf"/>
</dbReference>
<reference evidence="4 5" key="1">
    <citation type="submission" date="2020-12" db="EMBL/GenBank/DDBJ databases">
        <title>Vagococcus allomyrinae sp. nov. and Enterococcus lavae sp. nov., isolated from the larvae of Allomyrina dichotoma.</title>
        <authorList>
            <person name="Lee S.D."/>
        </authorList>
    </citation>
    <scope>NUCLEOTIDE SEQUENCE [LARGE SCALE GENOMIC DNA]</scope>
    <source>
        <strain evidence="4 5">BWM-S5</strain>
    </source>
</reference>
<keyword evidence="2" id="KW-0560">Oxidoreductase</keyword>
<comment type="similarity">
    <text evidence="1 3">Belongs to the short-chain dehydrogenases/reductases (SDR) family.</text>
</comment>
<evidence type="ECO:0000256" key="1">
    <source>
        <dbReference type="ARBA" id="ARBA00006484"/>
    </source>
</evidence>
<organism evidence="4 5">
    <name type="scientific">Enterococcus larvae</name>
    <dbReference type="NCBI Taxonomy" id="2794352"/>
    <lineage>
        <taxon>Bacteria</taxon>
        <taxon>Bacillati</taxon>
        <taxon>Bacillota</taxon>
        <taxon>Bacilli</taxon>
        <taxon>Lactobacillales</taxon>
        <taxon>Enterococcaceae</taxon>
        <taxon>Enterococcus</taxon>
    </lineage>
</organism>
<evidence type="ECO:0000313" key="4">
    <source>
        <dbReference type="EMBL" id="MBP1048230.1"/>
    </source>
</evidence>
<dbReference type="InterPro" id="IPR051911">
    <property type="entry name" value="SDR_oxidoreductase"/>
</dbReference>
<dbReference type="InterPro" id="IPR002347">
    <property type="entry name" value="SDR_fam"/>
</dbReference>
<dbReference type="PRINTS" id="PR00080">
    <property type="entry name" value="SDRFAMILY"/>
</dbReference>
<dbReference type="SUPFAM" id="SSF51735">
    <property type="entry name" value="NAD(P)-binding Rossmann-fold domains"/>
    <property type="match status" value="1"/>
</dbReference>
<dbReference type="Proteomes" id="UP000673375">
    <property type="component" value="Unassembled WGS sequence"/>
</dbReference>
<dbReference type="CDD" id="cd05374">
    <property type="entry name" value="17beta-HSD-like_SDR_c"/>
    <property type="match status" value="1"/>
</dbReference>
<name>A0ABS4CP60_9ENTE</name>
<sequence>MEKTVFITGASSGIGREAVKYFIEKEWQVIAAMRRPELETELKNHKKLLLVSCDVTNHESIEDALQRGIEQFKQIDVLVNNAGYYLFGPLEEASDEQVRQQIDTNLIGVISMTKALIPYFRGQQSGRIINISSIAGRTSLPLQSVYHATKWGIEGLTESLRYELRPFNIKLKLIEPGVIHTDFYERSMQTTALSDEYELYGKTVRDNVAANGANGSSPRGVAEVIFKAATDNSSKLRYTVGKSRQLIQLRQLLPLASYQFLVGKVMTQKN</sequence>